<comment type="caution">
    <text evidence="1">The sequence shown here is derived from an EMBL/GenBank/DDBJ whole genome shotgun (WGS) entry which is preliminary data.</text>
</comment>
<keyword evidence="2" id="KW-1185">Reference proteome</keyword>
<name>A0AAD3SK05_NEPGR</name>
<accession>A0AAD3SK05</accession>
<proteinExistence type="predicted"/>
<sequence length="106" mass="12354">MVLGYPNLHLAFVQITRQRLKAVTCICRGKPWFLGDKFGCYILDNIFSVTACLFVESLVQAFCICEVKGQQTKQQLNKKTHHKFSRRHLFLQNKFDESSSRRLIES</sequence>
<organism evidence="1 2">
    <name type="scientific">Nepenthes gracilis</name>
    <name type="common">Slender pitcher plant</name>
    <dbReference type="NCBI Taxonomy" id="150966"/>
    <lineage>
        <taxon>Eukaryota</taxon>
        <taxon>Viridiplantae</taxon>
        <taxon>Streptophyta</taxon>
        <taxon>Embryophyta</taxon>
        <taxon>Tracheophyta</taxon>
        <taxon>Spermatophyta</taxon>
        <taxon>Magnoliopsida</taxon>
        <taxon>eudicotyledons</taxon>
        <taxon>Gunneridae</taxon>
        <taxon>Pentapetalae</taxon>
        <taxon>Caryophyllales</taxon>
        <taxon>Nepenthaceae</taxon>
        <taxon>Nepenthes</taxon>
    </lineage>
</organism>
<dbReference type="Proteomes" id="UP001279734">
    <property type="component" value="Unassembled WGS sequence"/>
</dbReference>
<dbReference type="EMBL" id="BSYO01000012">
    <property type="protein sequence ID" value="GMH12593.1"/>
    <property type="molecule type" value="Genomic_DNA"/>
</dbReference>
<gene>
    <name evidence="1" type="ORF">Nepgr_014434</name>
</gene>
<reference evidence="1" key="1">
    <citation type="submission" date="2023-05" db="EMBL/GenBank/DDBJ databases">
        <title>Nepenthes gracilis genome sequencing.</title>
        <authorList>
            <person name="Fukushima K."/>
        </authorList>
    </citation>
    <scope>NUCLEOTIDE SEQUENCE</scope>
    <source>
        <strain evidence="1">SING2019-196</strain>
    </source>
</reference>
<evidence type="ECO:0000313" key="1">
    <source>
        <dbReference type="EMBL" id="GMH12593.1"/>
    </source>
</evidence>
<protein>
    <submittedName>
        <fullName evidence="1">Uncharacterized protein</fullName>
    </submittedName>
</protein>
<dbReference type="AlphaFoldDB" id="A0AAD3SK05"/>
<evidence type="ECO:0000313" key="2">
    <source>
        <dbReference type="Proteomes" id="UP001279734"/>
    </source>
</evidence>